<dbReference type="Proteomes" id="UP000799118">
    <property type="component" value="Unassembled WGS sequence"/>
</dbReference>
<evidence type="ECO:0000313" key="1">
    <source>
        <dbReference type="EMBL" id="KAE9408333.1"/>
    </source>
</evidence>
<proteinExistence type="predicted"/>
<reference evidence="1" key="1">
    <citation type="journal article" date="2019" name="Environ. Microbiol.">
        <title>Fungal ecological strategies reflected in gene transcription - a case study of two litter decomposers.</title>
        <authorList>
            <person name="Barbi F."/>
            <person name="Kohler A."/>
            <person name="Barry K."/>
            <person name="Baskaran P."/>
            <person name="Daum C."/>
            <person name="Fauchery L."/>
            <person name="Ihrmark K."/>
            <person name="Kuo A."/>
            <person name="LaButti K."/>
            <person name="Lipzen A."/>
            <person name="Morin E."/>
            <person name="Grigoriev I.V."/>
            <person name="Henrissat B."/>
            <person name="Lindahl B."/>
            <person name="Martin F."/>
        </authorList>
    </citation>
    <scope>NUCLEOTIDE SEQUENCE</scope>
    <source>
        <strain evidence="1">JB14</strain>
    </source>
</reference>
<sequence>MKRVDFVLENHNTTTWRNLHWLPHSILVYEIRVQEGYGHSRRIRVKEPGQVSKCHLGYSKSPMTENGHEVGGTLLKPWRKIYVPLVRLLSNVPFYTILNLDYLPPFLQWEEVFRVFSIVSGKTT</sequence>
<gene>
    <name evidence="1" type="ORF">BT96DRAFT_696686</name>
</gene>
<name>A0A6A4IF32_9AGAR</name>
<organism evidence="1 2">
    <name type="scientific">Gymnopus androsaceus JB14</name>
    <dbReference type="NCBI Taxonomy" id="1447944"/>
    <lineage>
        <taxon>Eukaryota</taxon>
        <taxon>Fungi</taxon>
        <taxon>Dikarya</taxon>
        <taxon>Basidiomycota</taxon>
        <taxon>Agaricomycotina</taxon>
        <taxon>Agaricomycetes</taxon>
        <taxon>Agaricomycetidae</taxon>
        <taxon>Agaricales</taxon>
        <taxon>Marasmiineae</taxon>
        <taxon>Omphalotaceae</taxon>
        <taxon>Gymnopus</taxon>
    </lineage>
</organism>
<keyword evidence="2" id="KW-1185">Reference proteome</keyword>
<dbReference type="OrthoDB" id="112749at2759"/>
<accession>A0A6A4IF32</accession>
<dbReference type="AlphaFoldDB" id="A0A6A4IF32"/>
<evidence type="ECO:0000313" key="2">
    <source>
        <dbReference type="Proteomes" id="UP000799118"/>
    </source>
</evidence>
<protein>
    <submittedName>
        <fullName evidence="1">Uncharacterized protein</fullName>
    </submittedName>
</protein>
<dbReference type="EMBL" id="ML769391">
    <property type="protein sequence ID" value="KAE9408333.1"/>
    <property type="molecule type" value="Genomic_DNA"/>
</dbReference>